<comment type="function">
    <text evidence="6">Toxic component of a toxin-antitoxin (TA) system. An RNase.</text>
</comment>
<name>A0A2A9DRW9_9MICO</name>
<dbReference type="InterPro" id="IPR002716">
    <property type="entry name" value="PIN_dom"/>
</dbReference>
<organism evidence="8 9">
    <name type="scientific">Paramicrobacterium agarici</name>
    <dbReference type="NCBI Taxonomy" id="630514"/>
    <lineage>
        <taxon>Bacteria</taxon>
        <taxon>Bacillati</taxon>
        <taxon>Actinomycetota</taxon>
        <taxon>Actinomycetes</taxon>
        <taxon>Micrococcales</taxon>
        <taxon>Microbacteriaceae</taxon>
        <taxon>Paramicrobacterium</taxon>
    </lineage>
</organism>
<evidence type="ECO:0000313" key="8">
    <source>
        <dbReference type="EMBL" id="PFG29537.1"/>
    </source>
</evidence>
<dbReference type="Proteomes" id="UP000221369">
    <property type="component" value="Unassembled WGS sequence"/>
</dbReference>
<keyword evidence="1 6" id="KW-1277">Toxin-antitoxin system</keyword>
<keyword evidence="5 6" id="KW-0460">Magnesium</keyword>
<dbReference type="SUPFAM" id="SSF88723">
    <property type="entry name" value="PIN domain-like"/>
    <property type="match status" value="1"/>
</dbReference>
<evidence type="ECO:0000256" key="5">
    <source>
        <dbReference type="ARBA" id="ARBA00022842"/>
    </source>
</evidence>
<dbReference type="Gene3D" id="3.40.50.1010">
    <property type="entry name" value="5'-nuclease"/>
    <property type="match status" value="1"/>
</dbReference>
<comment type="similarity">
    <text evidence="6">Belongs to the PINc/VapC protein family.</text>
</comment>
<dbReference type="InterPro" id="IPR022907">
    <property type="entry name" value="VapC_family"/>
</dbReference>
<dbReference type="Pfam" id="PF01850">
    <property type="entry name" value="PIN"/>
    <property type="match status" value="1"/>
</dbReference>
<proteinExistence type="inferred from homology"/>
<dbReference type="EC" id="3.1.-.-" evidence="6"/>
<evidence type="ECO:0000259" key="7">
    <source>
        <dbReference type="Pfam" id="PF01850"/>
    </source>
</evidence>
<gene>
    <name evidence="6" type="primary">vapC</name>
    <name evidence="8" type="ORF">ATJ78_0444</name>
</gene>
<evidence type="ECO:0000256" key="4">
    <source>
        <dbReference type="ARBA" id="ARBA00022801"/>
    </source>
</evidence>
<keyword evidence="4 6" id="KW-0378">Hydrolase</keyword>
<dbReference type="HAMAP" id="MF_00265">
    <property type="entry name" value="VapC_Nob1"/>
    <property type="match status" value="1"/>
</dbReference>
<reference evidence="8 9" key="1">
    <citation type="submission" date="2017-10" db="EMBL/GenBank/DDBJ databases">
        <title>Sequencing the genomes of 1000 actinobacteria strains.</title>
        <authorList>
            <person name="Klenk H.-P."/>
        </authorList>
    </citation>
    <scope>NUCLEOTIDE SEQUENCE [LARGE SCALE GENOMIC DNA]</scope>
    <source>
        <strain evidence="8 9">DSM 21798</strain>
    </source>
</reference>
<dbReference type="CDD" id="cd09874">
    <property type="entry name" value="PIN_MT3492-like"/>
    <property type="match status" value="1"/>
</dbReference>
<feature type="binding site" evidence="6">
    <location>
        <position position="87"/>
    </location>
    <ligand>
        <name>Mg(2+)</name>
        <dbReference type="ChEBI" id="CHEBI:18420"/>
    </ligand>
</feature>
<dbReference type="InterPro" id="IPR029060">
    <property type="entry name" value="PIN-like_dom_sf"/>
</dbReference>
<dbReference type="GO" id="GO:0016787">
    <property type="term" value="F:hydrolase activity"/>
    <property type="evidence" value="ECO:0007669"/>
    <property type="project" value="UniProtKB-KW"/>
</dbReference>
<keyword evidence="9" id="KW-1185">Reference proteome</keyword>
<protein>
    <recommendedName>
        <fullName evidence="6">Ribonuclease VapC</fullName>
        <shortName evidence="6">RNase VapC</shortName>
        <ecNumber evidence="6">3.1.-.-</ecNumber>
    </recommendedName>
    <alternativeName>
        <fullName evidence="6">Toxin VapC</fullName>
    </alternativeName>
</protein>
<keyword evidence="3 6" id="KW-0479">Metal-binding</keyword>
<keyword evidence="6" id="KW-0800">Toxin</keyword>
<feature type="domain" description="PIN" evidence="7">
    <location>
        <begin position="2"/>
        <end position="115"/>
    </location>
</feature>
<dbReference type="GO" id="GO:0004540">
    <property type="term" value="F:RNA nuclease activity"/>
    <property type="evidence" value="ECO:0007669"/>
    <property type="project" value="InterPro"/>
</dbReference>
<evidence type="ECO:0000313" key="9">
    <source>
        <dbReference type="Proteomes" id="UP000221369"/>
    </source>
</evidence>
<dbReference type="EMBL" id="PDJE01000001">
    <property type="protein sequence ID" value="PFG29537.1"/>
    <property type="molecule type" value="Genomic_DNA"/>
</dbReference>
<comment type="cofactor">
    <cofactor evidence="6">
        <name>Mg(2+)</name>
        <dbReference type="ChEBI" id="CHEBI:18420"/>
    </cofactor>
</comment>
<feature type="binding site" evidence="6">
    <location>
        <position position="5"/>
    </location>
    <ligand>
        <name>Mg(2+)</name>
        <dbReference type="ChEBI" id="CHEBI:18420"/>
    </ligand>
</feature>
<dbReference type="RefSeq" id="WP_098406100.1">
    <property type="nucleotide sequence ID" value="NZ_PDJE01000001.1"/>
</dbReference>
<evidence type="ECO:0000256" key="6">
    <source>
        <dbReference type="HAMAP-Rule" id="MF_00265"/>
    </source>
</evidence>
<comment type="caution">
    <text evidence="8">The sequence shown here is derived from an EMBL/GenBank/DDBJ whole genome shotgun (WGS) entry which is preliminary data.</text>
</comment>
<keyword evidence="2 6" id="KW-0540">Nuclease</keyword>
<evidence type="ECO:0000256" key="1">
    <source>
        <dbReference type="ARBA" id="ARBA00022649"/>
    </source>
</evidence>
<sequence length="129" mass="13906">MIYLDTSAVMKTLVDETGSAHVRTLFATSDRLVSSRLLAVELSAAADRRGLPREHIDEVLDTITLIAVDDNVLDDAIRLRSGLRSLDALHLATALEVGGELTEFLAFDNELNAAARRHGLVLHSASGSI</sequence>
<evidence type="ECO:0000256" key="3">
    <source>
        <dbReference type="ARBA" id="ARBA00022723"/>
    </source>
</evidence>
<accession>A0A2A9DRW9</accession>
<dbReference type="GO" id="GO:0090729">
    <property type="term" value="F:toxin activity"/>
    <property type="evidence" value="ECO:0007669"/>
    <property type="project" value="UniProtKB-KW"/>
</dbReference>
<dbReference type="GO" id="GO:0000287">
    <property type="term" value="F:magnesium ion binding"/>
    <property type="evidence" value="ECO:0007669"/>
    <property type="project" value="UniProtKB-UniRule"/>
</dbReference>
<evidence type="ECO:0000256" key="2">
    <source>
        <dbReference type="ARBA" id="ARBA00022722"/>
    </source>
</evidence>
<dbReference type="AlphaFoldDB" id="A0A2A9DRW9"/>